<protein>
    <submittedName>
        <fullName evidence="6">RAB GTPase activating protein 1-like</fullName>
    </submittedName>
</protein>
<dbReference type="PANTHER" id="PTHR47219">
    <property type="entry name" value="RAB GTPASE-ACTIVATING PROTEIN 1-LIKE"/>
    <property type="match status" value="1"/>
</dbReference>
<dbReference type="InterPro" id="IPR000195">
    <property type="entry name" value="Rab-GAP-TBC_dom"/>
</dbReference>
<dbReference type="InterPro" id="IPR006020">
    <property type="entry name" value="PTB/PI_dom"/>
</dbReference>
<keyword evidence="4" id="KW-0472">Membrane</keyword>
<evidence type="ECO:0000313" key="7">
    <source>
        <dbReference type="Proteomes" id="UP000694427"/>
    </source>
</evidence>
<feature type="transmembrane region" description="Helical" evidence="4">
    <location>
        <begin position="343"/>
        <end position="371"/>
    </location>
</feature>
<keyword evidence="7" id="KW-1185">Reference proteome</keyword>
<feature type="transmembrane region" description="Helical" evidence="4">
    <location>
        <begin position="391"/>
        <end position="411"/>
    </location>
</feature>
<keyword evidence="1" id="KW-0343">GTPase activation</keyword>
<evidence type="ECO:0000256" key="1">
    <source>
        <dbReference type="ARBA" id="ARBA00022468"/>
    </source>
</evidence>
<dbReference type="GO" id="GO:0031267">
    <property type="term" value="F:small GTPase binding"/>
    <property type="evidence" value="ECO:0007669"/>
    <property type="project" value="UniProtKB-ARBA"/>
</dbReference>
<dbReference type="SMART" id="SM00462">
    <property type="entry name" value="PTB"/>
    <property type="match status" value="1"/>
</dbReference>
<dbReference type="FunFam" id="1.10.10.750:FF:000004">
    <property type="entry name" value="Putative rab gtpase-activating protein 1"/>
    <property type="match status" value="1"/>
</dbReference>
<dbReference type="GO" id="GO:0005096">
    <property type="term" value="F:GTPase activator activity"/>
    <property type="evidence" value="ECO:0007669"/>
    <property type="project" value="UniProtKB-KW"/>
</dbReference>
<dbReference type="Gene3D" id="1.10.472.80">
    <property type="entry name" value="Ypt/Rab-GAP domain of gyp1p, domain 3"/>
    <property type="match status" value="1"/>
</dbReference>
<dbReference type="PROSITE" id="PS50086">
    <property type="entry name" value="TBC_RABGAP"/>
    <property type="match status" value="1"/>
</dbReference>
<dbReference type="InterPro" id="IPR050302">
    <property type="entry name" value="Rab_GAP_TBC_domain"/>
</dbReference>
<keyword evidence="4" id="KW-1133">Transmembrane helix</keyword>
<dbReference type="InterPro" id="IPR011993">
    <property type="entry name" value="PH-like_dom_sf"/>
</dbReference>
<evidence type="ECO:0000256" key="4">
    <source>
        <dbReference type="SAM" id="Phobius"/>
    </source>
</evidence>
<dbReference type="PANTHER" id="PTHR47219:SF7">
    <property type="entry name" value="RAB GTPASE-ACTIVATING PROTEIN 1-LIKE"/>
    <property type="match status" value="1"/>
</dbReference>
<dbReference type="Gene3D" id="2.30.29.30">
    <property type="entry name" value="Pleckstrin-homology domain (PH domain)/Phosphotyrosine-binding domain (PTB)"/>
    <property type="match status" value="1"/>
</dbReference>
<evidence type="ECO:0000259" key="5">
    <source>
        <dbReference type="PROSITE" id="PS50086"/>
    </source>
</evidence>
<feature type="coiled-coil region" evidence="2">
    <location>
        <begin position="834"/>
        <end position="939"/>
    </location>
</feature>
<accession>A0A8C1M452</accession>
<dbReference type="CDD" id="cd01211">
    <property type="entry name" value="PTB_Rab6GAP"/>
    <property type="match status" value="1"/>
</dbReference>
<dbReference type="AlphaFoldDB" id="A0A8C1M452"/>
<keyword evidence="2" id="KW-0175">Coiled coil</keyword>
<dbReference type="GO" id="GO:0005737">
    <property type="term" value="C:cytoplasm"/>
    <property type="evidence" value="ECO:0007669"/>
    <property type="project" value="UniProtKB-ARBA"/>
</dbReference>
<feature type="region of interest" description="Disordered" evidence="3">
    <location>
        <begin position="504"/>
        <end position="536"/>
    </location>
</feature>
<feature type="compositionally biased region" description="Acidic residues" evidence="3">
    <location>
        <begin position="512"/>
        <end position="523"/>
    </location>
</feature>
<organism evidence="6 7">
    <name type="scientific">Cyprinus carpio</name>
    <name type="common">Common carp</name>
    <dbReference type="NCBI Taxonomy" id="7962"/>
    <lineage>
        <taxon>Eukaryota</taxon>
        <taxon>Metazoa</taxon>
        <taxon>Chordata</taxon>
        <taxon>Craniata</taxon>
        <taxon>Vertebrata</taxon>
        <taxon>Euteleostomi</taxon>
        <taxon>Actinopterygii</taxon>
        <taxon>Neopterygii</taxon>
        <taxon>Teleostei</taxon>
        <taxon>Ostariophysi</taxon>
        <taxon>Cypriniformes</taxon>
        <taxon>Cyprinidae</taxon>
        <taxon>Cyprininae</taxon>
        <taxon>Cyprinus</taxon>
    </lineage>
</organism>
<dbReference type="InterPro" id="IPR035969">
    <property type="entry name" value="Rab-GAP_TBC_sf"/>
</dbReference>
<keyword evidence="4" id="KW-0812">Transmembrane</keyword>
<dbReference type="Ensembl" id="ENSCCRT00010079677.1">
    <property type="protein sequence ID" value="ENSCCRP00010072085.1"/>
    <property type="gene ID" value="ENSCCRG00010030979.1"/>
</dbReference>
<dbReference type="Pfam" id="PF00566">
    <property type="entry name" value="RabGAP-TBC"/>
    <property type="match status" value="1"/>
</dbReference>
<dbReference type="Gene3D" id="1.10.8.270">
    <property type="entry name" value="putative rabgap domain of human tbc1 domain family member 14 like domains"/>
    <property type="match status" value="1"/>
</dbReference>
<feature type="region of interest" description="Disordered" evidence="3">
    <location>
        <begin position="1"/>
        <end position="51"/>
    </location>
</feature>
<evidence type="ECO:0000313" key="6">
    <source>
        <dbReference type="Ensembl" id="ENSCCRP00010072085.1"/>
    </source>
</evidence>
<dbReference type="FunFam" id="1.10.472.80:FF:000007">
    <property type="entry name" value="Rab GTPase-activating protein 1 isoform X1"/>
    <property type="match status" value="1"/>
</dbReference>
<feature type="compositionally biased region" description="Low complexity" evidence="3">
    <location>
        <begin position="10"/>
        <end position="24"/>
    </location>
</feature>
<dbReference type="FunFam" id="1.10.8.270:FF:000001">
    <property type="entry name" value="TBC1 domain family member 1"/>
    <property type="match status" value="1"/>
</dbReference>
<dbReference type="InterPro" id="IPR022164">
    <property type="entry name" value="Kinesin-like"/>
</dbReference>
<proteinExistence type="predicted"/>
<evidence type="ECO:0000256" key="3">
    <source>
        <dbReference type="SAM" id="MobiDB-lite"/>
    </source>
</evidence>
<reference evidence="6" key="2">
    <citation type="submission" date="2025-09" db="UniProtKB">
        <authorList>
            <consortium name="Ensembl"/>
        </authorList>
    </citation>
    <scope>IDENTIFICATION</scope>
</reference>
<dbReference type="SUPFAM" id="SSF50729">
    <property type="entry name" value="PH domain-like"/>
    <property type="match status" value="1"/>
</dbReference>
<dbReference type="SMART" id="SM00164">
    <property type="entry name" value="TBC"/>
    <property type="match status" value="1"/>
</dbReference>
<dbReference type="Gene3D" id="1.10.10.750">
    <property type="entry name" value="Ypt/Rab-GAP domain of gyp1p, domain 1"/>
    <property type="match status" value="1"/>
</dbReference>
<reference evidence="6" key="1">
    <citation type="submission" date="2025-08" db="UniProtKB">
        <authorList>
            <consortium name="Ensembl"/>
        </authorList>
    </citation>
    <scope>IDENTIFICATION</scope>
</reference>
<feature type="coiled-coil region" evidence="2">
    <location>
        <begin position="990"/>
        <end position="1045"/>
    </location>
</feature>
<feature type="domain" description="Rab-GAP TBC" evidence="5">
    <location>
        <begin position="569"/>
        <end position="751"/>
    </location>
</feature>
<sequence length="1070" mass="121558">MDDSSSLGRVSGSTESVSTVTSEEFVLVPPTAGGSPSSSEGRPRLKMSWNGSEQLERAMEEVLDDVCDGPGSAEEKGSPTEISSQIRPPSLTLDTGPHEASAAVLESSAIQEEDSVQFSKLSYLGCTWVKAPRNETEAQKAMVTLRAESAIPIPVTLHVPNGPDGCVRIVDQATGTEIASFPIYKVLFCARGHEGSVESDCFCFTESYRSSEDFQIHVFSCHIKEAVSRILYSFSTAFKRSSKAATDMQDSVLPLSPDGDIFTFTVSLEVREDDGKGNFSPVPKDRDKYYFKLRQGVQKNVVVTVQQMTNKELVIERCFGMLLSPGQKVRNNDMHLLDMVRHFWLLGFFLSNVAACGLTLTAVPQAQYYVFISYTLTHFNYHTVANFRNTMAFLLFIINVILHWPLSKLFFSPPDKQVYMTVAVDLVVTEVVEPVRFLMEALVRVYPANERFWYFSRKAFSETFYLKLKQVHSKTNQKYSNIQGDAMYEVVSLQKHTECAAGARGSLLQSPTEEEEPEEDSDSEISSGTGDVSKDCPEKILESWGGILNRWQGNLLTRPKGLSALVKPGIPEALRAEVWQLLSGCHNDQPLLEHYRILITKETVITRDIHRTFPAHDYFKDSGGDGQDSLYKICKAYSVYDEEIGYCQGQSFLAAVLLLHMPEEQAFCVLVKIMYNYGLRELYKNNFEDLHCKFYQLERLLQEQLPDLWSHFQDLNLEAHMYASQWFLTLFTAKFPLCMVFHITDLLLCEGLNIIFNVALALLKTSKEDLLQADFEGALKFFRVQLPKRYRAAENAQRLMEQACNIKVPTKKLKKFEKEYQSLKESQLQQEDPIDRYQRENRRLQEASMRLEQENDDLAHELVTSKIALRNDLDQAEDKADVLNKELLNTKQRLVETEEEKRRQEEETAQLKEVFRRELEKAELEIKKTTAIIAEYKQICSQLSTRLEKQQASTKEELDIAKVMACERCREVFSKDGPLQIPAVSQDNRDTDLDEEKDSLKAQLRELELELAQTKLQLVEAKCKIQELEHQRGVLMTEVQAAKNSWFSKTLGSLKNSASNQAPSSPKEGQ</sequence>
<feature type="region of interest" description="Disordered" evidence="3">
    <location>
        <begin position="66"/>
        <end position="96"/>
    </location>
</feature>
<dbReference type="Proteomes" id="UP000694427">
    <property type="component" value="Unplaced"/>
</dbReference>
<dbReference type="Pfam" id="PF12473">
    <property type="entry name" value="DUF3694"/>
    <property type="match status" value="2"/>
</dbReference>
<evidence type="ECO:0000256" key="2">
    <source>
        <dbReference type="SAM" id="Coils"/>
    </source>
</evidence>
<dbReference type="SUPFAM" id="SSF47923">
    <property type="entry name" value="Ypt/Rab-GAP domain of gyp1p"/>
    <property type="match status" value="2"/>
</dbReference>
<name>A0A8C1M452_CYPCA</name>